<dbReference type="EMBL" id="CP042434">
    <property type="protein sequence ID" value="QEC73790.1"/>
    <property type="molecule type" value="Genomic_DNA"/>
</dbReference>
<dbReference type="RefSeq" id="WP_146786866.1">
    <property type="nucleotide sequence ID" value="NZ_CP042434.1"/>
</dbReference>
<dbReference type="Pfam" id="PF13472">
    <property type="entry name" value="Lipase_GDSL_2"/>
    <property type="match status" value="2"/>
</dbReference>
<dbReference type="InterPro" id="IPR036514">
    <property type="entry name" value="SGNH_hydro_sf"/>
</dbReference>
<keyword evidence="3" id="KW-1185">Reference proteome</keyword>
<accession>A0A5B8VQN4</accession>
<organism evidence="2 3">
    <name type="scientific">Arachidicoccus ginsenosidivorans</name>
    <dbReference type="NCBI Taxonomy" id="496057"/>
    <lineage>
        <taxon>Bacteria</taxon>
        <taxon>Pseudomonadati</taxon>
        <taxon>Bacteroidota</taxon>
        <taxon>Chitinophagia</taxon>
        <taxon>Chitinophagales</taxon>
        <taxon>Chitinophagaceae</taxon>
        <taxon>Arachidicoccus</taxon>
    </lineage>
</organism>
<feature type="domain" description="SGNH hydrolase-type esterase" evidence="1">
    <location>
        <begin position="523"/>
        <end position="692"/>
    </location>
</feature>
<dbReference type="Gene3D" id="3.40.50.1820">
    <property type="entry name" value="alpha/beta hydrolase"/>
    <property type="match status" value="1"/>
</dbReference>
<evidence type="ECO:0000313" key="3">
    <source>
        <dbReference type="Proteomes" id="UP000321291"/>
    </source>
</evidence>
<dbReference type="KEGG" id="agi:FSB73_21085"/>
<dbReference type="InterPro" id="IPR051532">
    <property type="entry name" value="Ester_Hydrolysis_Enzymes"/>
</dbReference>
<sequence>MKKILVLVLSLLLILPDFGFTQKKVISVACVGNSITYGSGIVPRNKNSYPAQLQAMLGSSYKVMNFGVSGRTLLRKGNHPYWIEKAYHEALASDPDIVTIMLGTNDSKAVNRPFYSDFEKDYSDLIDSFRALPSHPRVIMLLPLAAFVKDTNSIYDQVIVQRIIPMECHVAYNKKVEMIDFHPMFINRSDLYHDRVVHPNPLGDQKIAQRLYEQIMLKPVISSVLSKIKIPKTISNYHGYQCADFKFAGRNCKVVAPYTAAAGHPWIWRARFFGNQPQTEIALLERGFTVAYMDASELYGNKQCIELWNKFYAYLHTRLGLNKKAVLEGFSRGGAYIYDWAAVNPDKVACVYADAPVLDFKSWPGGKGGSIGSARDWAIFKKDYNLSESQALAFRGNPLDKVSAIVQGHYPMLHVVGDADTLVPVKENTALFEKAVKTAGGEIQVIHKSGGYHHPHSLANPAPIVNFILRATGHFVNQATIAAPGAEYRSLSAGWVAATTWYDQADNIQHTLDSLGKVDVLMLGNSITLGIGGRSLIRGGAGKAAFDQQFNGYVYANGGISGDRVQNLLWRVEKYNYNVCTPKVVVITIGVNNFLDDATPDEIAAGIKKLVALTQKRLPQAKILLTGPLPAGDSTGSVLRQKYIGVQKSIAALADNKHVFVYKYNKEMLLQNGQLNPDFYTGDIHLKPAGYEQWAKYLFKQLKETKLL</sequence>
<dbReference type="AlphaFoldDB" id="A0A5B8VQN4"/>
<dbReference type="GO" id="GO:0016788">
    <property type="term" value="F:hydrolase activity, acting on ester bonds"/>
    <property type="evidence" value="ECO:0007669"/>
    <property type="project" value="UniProtKB-ARBA"/>
</dbReference>
<dbReference type="SUPFAM" id="SSF52266">
    <property type="entry name" value="SGNH hydrolase"/>
    <property type="match status" value="2"/>
</dbReference>
<name>A0A5B8VQN4_9BACT</name>
<dbReference type="PANTHER" id="PTHR30383">
    <property type="entry name" value="THIOESTERASE 1/PROTEASE 1/LYSOPHOSPHOLIPASE L1"/>
    <property type="match status" value="1"/>
</dbReference>
<protein>
    <submittedName>
        <fullName evidence="2">G-D-S-L family lipolytic protein</fullName>
    </submittedName>
</protein>
<evidence type="ECO:0000259" key="1">
    <source>
        <dbReference type="Pfam" id="PF13472"/>
    </source>
</evidence>
<feature type="domain" description="SGNH hydrolase-type esterase" evidence="1">
    <location>
        <begin position="30"/>
        <end position="205"/>
    </location>
</feature>
<gene>
    <name evidence="2" type="ORF">FSB73_21085</name>
</gene>
<dbReference type="SUPFAM" id="SSF53474">
    <property type="entry name" value="alpha/beta-Hydrolases"/>
    <property type="match status" value="1"/>
</dbReference>
<dbReference type="Gene3D" id="3.40.50.1110">
    <property type="entry name" value="SGNH hydrolase"/>
    <property type="match status" value="2"/>
</dbReference>
<proteinExistence type="predicted"/>
<dbReference type="OrthoDB" id="9796689at2"/>
<dbReference type="InterPro" id="IPR013830">
    <property type="entry name" value="SGNH_hydro"/>
</dbReference>
<dbReference type="InterPro" id="IPR029058">
    <property type="entry name" value="AB_hydrolase_fold"/>
</dbReference>
<dbReference type="Proteomes" id="UP000321291">
    <property type="component" value="Chromosome"/>
</dbReference>
<evidence type="ECO:0000313" key="2">
    <source>
        <dbReference type="EMBL" id="QEC73790.1"/>
    </source>
</evidence>
<reference evidence="2 3" key="1">
    <citation type="journal article" date="2017" name="Int. J. Syst. Evol. Microbiol.">
        <title>Arachidicoccus ginsenosidivorans sp. nov., with ginsenoside-converting activity isolated from ginseng cultivating soil.</title>
        <authorList>
            <person name="Siddiqi M.Z."/>
            <person name="Aslam Z."/>
            <person name="Im W.T."/>
        </authorList>
    </citation>
    <scope>NUCLEOTIDE SEQUENCE [LARGE SCALE GENOMIC DNA]</scope>
    <source>
        <strain evidence="2 3">Gsoil 809</strain>
    </source>
</reference>